<reference evidence="3" key="3">
    <citation type="submission" date="2016-06" db="UniProtKB">
        <authorList>
            <consortium name="WormBaseParasite"/>
        </authorList>
    </citation>
    <scope>IDENTIFICATION</scope>
</reference>
<reference evidence="2" key="1">
    <citation type="submission" date="2013-12" db="EMBL/GenBank/DDBJ databases">
        <authorList>
            <person name="Aslett M."/>
        </authorList>
    </citation>
    <scope>NUCLEOTIDE SEQUENCE [LARGE SCALE GENOMIC DNA]</scope>
    <source>
        <strain evidence="2">Lindley</strain>
    </source>
</reference>
<name>A0A183C396_GLOPA</name>
<protein>
    <submittedName>
        <fullName evidence="3">Uncharacterized protein</fullName>
    </submittedName>
</protein>
<dbReference type="Proteomes" id="UP000050741">
    <property type="component" value="Unassembled WGS sequence"/>
</dbReference>
<evidence type="ECO:0000313" key="2">
    <source>
        <dbReference type="Proteomes" id="UP000050741"/>
    </source>
</evidence>
<evidence type="ECO:0000313" key="3">
    <source>
        <dbReference type="WBParaSite" id="GPLIN_000734000"/>
    </source>
</evidence>
<feature type="transmembrane region" description="Helical" evidence="1">
    <location>
        <begin position="98"/>
        <end position="117"/>
    </location>
</feature>
<keyword evidence="1" id="KW-0812">Transmembrane</keyword>
<evidence type="ECO:0000256" key="1">
    <source>
        <dbReference type="SAM" id="Phobius"/>
    </source>
</evidence>
<proteinExistence type="predicted"/>
<organism evidence="2 3">
    <name type="scientific">Globodera pallida</name>
    <name type="common">Potato cyst nematode worm</name>
    <name type="synonym">Heterodera pallida</name>
    <dbReference type="NCBI Taxonomy" id="36090"/>
    <lineage>
        <taxon>Eukaryota</taxon>
        <taxon>Metazoa</taxon>
        <taxon>Ecdysozoa</taxon>
        <taxon>Nematoda</taxon>
        <taxon>Chromadorea</taxon>
        <taxon>Rhabditida</taxon>
        <taxon>Tylenchina</taxon>
        <taxon>Tylenchomorpha</taxon>
        <taxon>Tylenchoidea</taxon>
        <taxon>Heteroderidae</taxon>
        <taxon>Heteroderinae</taxon>
        <taxon>Globodera</taxon>
    </lineage>
</organism>
<keyword evidence="1" id="KW-1133">Transmembrane helix</keyword>
<sequence>MKNTAEQITREPIAYKFVRIFGYVQLPVVIIGGFYCLFYELHKNQEARQRLHSLSPTALKFFYFTEDLISGGLLTGEKLKLADLNASDHSKMVRKSTLYSLTMISAMFTVGIFGRIVERYLDNMEMDPIPLPSWRLFVAKEQEAGRELTLPISN</sequence>
<reference evidence="2" key="2">
    <citation type="submission" date="2014-05" db="EMBL/GenBank/DDBJ databases">
        <title>The genome and life-stage specific transcriptomes of Globodera pallida elucidate key aspects of plant parasitism by a cyst nematode.</title>
        <authorList>
            <person name="Cotton J.A."/>
            <person name="Lilley C.J."/>
            <person name="Jones L.M."/>
            <person name="Kikuchi T."/>
            <person name="Reid A.J."/>
            <person name="Thorpe P."/>
            <person name="Tsai I.J."/>
            <person name="Beasley H."/>
            <person name="Blok V."/>
            <person name="Cock P.J.A."/>
            <person name="Van den Akker S.E."/>
            <person name="Holroyd N."/>
            <person name="Hunt M."/>
            <person name="Mantelin S."/>
            <person name="Naghra H."/>
            <person name="Pain A."/>
            <person name="Palomares-Rius J.E."/>
            <person name="Zarowiecki M."/>
            <person name="Berriman M."/>
            <person name="Jones J.T."/>
            <person name="Urwin P.E."/>
        </authorList>
    </citation>
    <scope>NUCLEOTIDE SEQUENCE [LARGE SCALE GENOMIC DNA]</scope>
    <source>
        <strain evidence="2">Lindley</strain>
    </source>
</reference>
<feature type="transmembrane region" description="Helical" evidence="1">
    <location>
        <begin position="20"/>
        <end position="41"/>
    </location>
</feature>
<keyword evidence="1" id="KW-0472">Membrane</keyword>
<dbReference type="AlphaFoldDB" id="A0A183C396"/>
<keyword evidence="2" id="KW-1185">Reference proteome</keyword>
<accession>A0A183C396</accession>
<dbReference type="WBParaSite" id="GPLIN_000734000">
    <property type="protein sequence ID" value="GPLIN_000734000"/>
    <property type="gene ID" value="GPLIN_000734000"/>
</dbReference>